<dbReference type="Proteomes" id="UP000579605">
    <property type="component" value="Unassembled WGS sequence"/>
</dbReference>
<keyword evidence="7" id="KW-1185">Reference proteome</keyword>
<dbReference type="EMBL" id="JACBZH010000001">
    <property type="protein sequence ID" value="NYH93443.1"/>
    <property type="molecule type" value="Genomic_DNA"/>
</dbReference>
<dbReference type="InterPro" id="IPR036271">
    <property type="entry name" value="Tet_transcr_reg_TetR-rel_C_sf"/>
</dbReference>
<organism evidence="6 7">
    <name type="scientific">Actinopolymorpha rutila</name>
    <dbReference type="NCBI Taxonomy" id="446787"/>
    <lineage>
        <taxon>Bacteria</taxon>
        <taxon>Bacillati</taxon>
        <taxon>Actinomycetota</taxon>
        <taxon>Actinomycetes</taxon>
        <taxon>Propionibacteriales</taxon>
        <taxon>Actinopolymorphaceae</taxon>
        <taxon>Actinopolymorpha</taxon>
    </lineage>
</organism>
<dbReference type="InterPro" id="IPR050109">
    <property type="entry name" value="HTH-type_TetR-like_transc_reg"/>
</dbReference>
<name>A0A852ZME0_9ACTN</name>
<dbReference type="SUPFAM" id="SSF48498">
    <property type="entry name" value="Tetracyclin repressor-like, C-terminal domain"/>
    <property type="match status" value="1"/>
</dbReference>
<gene>
    <name evidence="6" type="ORF">F4554_006081</name>
</gene>
<dbReference type="Gene3D" id="1.10.357.10">
    <property type="entry name" value="Tetracycline Repressor, domain 2"/>
    <property type="match status" value="1"/>
</dbReference>
<dbReference type="RefSeq" id="WP_179790970.1">
    <property type="nucleotide sequence ID" value="NZ_BAAARR010000045.1"/>
</dbReference>
<dbReference type="SUPFAM" id="SSF46689">
    <property type="entry name" value="Homeodomain-like"/>
    <property type="match status" value="1"/>
</dbReference>
<dbReference type="InterPro" id="IPR009057">
    <property type="entry name" value="Homeodomain-like_sf"/>
</dbReference>
<protein>
    <submittedName>
        <fullName evidence="6">AcrR family transcriptional regulator</fullName>
    </submittedName>
</protein>
<evidence type="ECO:0000313" key="6">
    <source>
        <dbReference type="EMBL" id="NYH93443.1"/>
    </source>
</evidence>
<dbReference type="PRINTS" id="PR00455">
    <property type="entry name" value="HTHTETR"/>
</dbReference>
<keyword evidence="3" id="KW-0804">Transcription</keyword>
<proteinExistence type="predicted"/>
<dbReference type="PANTHER" id="PTHR30055">
    <property type="entry name" value="HTH-TYPE TRANSCRIPTIONAL REGULATOR RUTR"/>
    <property type="match status" value="1"/>
</dbReference>
<dbReference type="InterPro" id="IPR001647">
    <property type="entry name" value="HTH_TetR"/>
</dbReference>
<dbReference type="GO" id="GO:0003700">
    <property type="term" value="F:DNA-binding transcription factor activity"/>
    <property type="evidence" value="ECO:0007669"/>
    <property type="project" value="TreeGrafter"/>
</dbReference>
<keyword evidence="1" id="KW-0805">Transcription regulation</keyword>
<evidence type="ECO:0000256" key="2">
    <source>
        <dbReference type="ARBA" id="ARBA00023125"/>
    </source>
</evidence>
<accession>A0A852ZME0</accession>
<dbReference type="GO" id="GO:0000976">
    <property type="term" value="F:transcription cis-regulatory region binding"/>
    <property type="evidence" value="ECO:0007669"/>
    <property type="project" value="TreeGrafter"/>
</dbReference>
<evidence type="ECO:0000256" key="3">
    <source>
        <dbReference type="ARBA" id="ARBA00023163"/>
    </source>
</evidence>
<feature type="domain" description="HTH tetR-type" evidence="5">
    <location>
        <begin position="14"/>
        <end position="74"/>
    </location>
</feature>
<evidence type="ECO:0000256" key="1">
    <source>
        <dbReference type="ARBA" id="ARBA00023015"/>
    </source>
</evidence>
<comment type="caution">
    <text evidence="6">The sequence shown here is derived from an EMBL/GenBank/DDBJ whole genome shotgun (WGS) entry which is preliminary data.</text>
</comment>
<reference evidence="6 7" key="1">
    <citation type="submission" date="2020-07" db="EMBL/GenBank/DDBJ databases">
        <title>Sequencing the genomes of 1000 actinobacteria strains.</title>
        <authorList>
            <person name="Klenk H.-P."/>
        </authorList>
    </citation>
    <scope>NUCLEOTIDE SEQUENCE [LARGE SCALE GENOMIC DNA]</scope>
    <source>
        <strain evidence="6 7">DSM 18448</strain>
    </source>
</reference>
<dbReference type="PANTHER" id="PTHR30055:SF234">
    <property type="entry name" value="HTH-TYPE TRANSCRIPTIONAL REGULATOR BETI"/>
    <property type="match status" value="1"/>
</dbReference>
<feature type="DNA-binding region" description="H-T-H motif" evidence="4">
    <location>
        <begin position="37"/>
        <end position="56"/>
    </location>
</feature>
<dbReference type="PROSITE" id="PS50977">
    <property type="entry name" value="HTH_TETR_2"/>
    <property type="match status" value="1"/>
</dbReference>
<evidence type="ECO:0000256" key="4">
    <source>
        <dbReference type="PROSITE-ProRule" id="PRU00335"/>
    </source>
</evidence>
<keyword evidence="2 4" id="KW-0238">DNA-binding</keyword>
<sequence>MTSTRGPRRRLSEDTRRGQIVQATVEVVAERGYGNASLAAIAEQAGVSKGLVSHYFTDRDTLMEHTARATLVELRTAIADGLDLSAPVPEIFRTAIHQVAHLRSTHAPQLDAIEQIVRNLRDPDGTPRLGVDAYEETYQGQEQLFRRGQREGSLRDFDTRVMAVTYQSAVDAMLGQLAGNPDADPDQYADSLTDVILAAIRA</sequence>
<dbReference type="Pfam" id="PF00440">
    <property type="entry name" value="TetR_N"/>
    <property type="match status" value="1"/>
</dbReference>
<dbReference type="AlphaFoldDB" id="A0A852ZME0"/>
<evidence type="ECO:0000259" key="5">
    <source>
        <dbReference type="PROSITE" id="PS50977"/>
    </source>
</evidence>
<evidence type="ECO:0000313" key="7">
    <source>
        <dbReference type="Proteomes" id="UP000579605"/>
    </source>
</evidence>